<dbReference type="GO" id="GO:0004146">
    <property type="term" value="F:dihydrofolate reductase activity"/>
    <property type="evidence" value="ECO:0007669"/>
    <property type="project" value="UniProtKB-EC"/>
</dbReference>
<dbReference type="Pfam" id="PF00186">
    <property type="entry name" value="DHFR_1"/>
    <property type="match status" value="1"/>
</dbReference>
<evidence type="ECO:0000256" key="3">
    <source>
        <dbReference type="ARBA" id="ARBA00022563"/>
    </source>
</evidence>
<evidence type="ECO:0000256" key="1">
    <source>
        <dbReference type="ARBA" id="ARBA00004903"/>
    </source>
</evidence>
<dbReference type="RefSeq" id="XP_009042026.1">
    <property type="nucleotide sequence ID" value="XM_009043778.1"/>
</dbReference>
<evidence type="ECO:0000313" key="7">
    <source>
        <dbReference type="EMBL" id="EGB03265.1"/>
    </source>
</evidence>
<evidence type="ECO:0000256" key="2">
    <source>
        <dbReference type="ARBA" id="ARBA00012856"/>
    </source>
</evidence>
<dbReference type="OrthoDB" id="4664297at2759"/>
<evidence type="ECO:0000313" key="8">
    <source>
        <dbReference type="Proteomes" id="UP000002729"/>
    </source>
</evidence>
<dbReference type="GO" id="GO:0050661">
    <property type="term" value="F:NADP binding"/>
    <property type="evidence" value="ECO:0007669"/>
    <property type="project" value="InterPro"/>
</dbReference>
<comment type="pathway">
    <text evidence="1">Cofactor biosynthesis; tetrahydrofolate biosynthesis; 5,6,7,8-tetrahydrofolate from 7,8-dihydrofolate: step 1/1.</text>
</comment>
<evidence type="ECO:0000256" key="4">
    <source>
        <dbReference type="ARBA" id="ARBA00022857"/>
    </source>
</evidence>
<feature type="domain" description="DHFR" evidence="6">
    <location>
        <begin position="1"/>
        <end position="140"/>
    </location>
</feature>
<protein>
    <recommendedName>
        <fullName evidence="2">dihydrofolate reductase</fullName>
        <ecNumber evidence="2">1.5.1.3</ecNumber>
    </recommendedName>
</protein>
<reference evidence="7 8" key="1">
    <citation type="journal article" date="2011" name="Proc. Natl. Acad. Sci. U.S.A.">
        <title>Niche of harmful alga Aureococcus anophagefferens revealed through ecogenomics.</title>
        <authorList>
            <person name="Gobler C.J."/>
            <person name="Berry D.L."/>
            <person name="Dyhrman S.T."/>
            <person name="Wilhelm S.W."/>
            <person name="Salamov A."/>
            <person name="Lobanov A.V."/>
            <person name="Zhang Y."/>
            <person name="Collier J.L."/>
            <person name="Wurch L.L."/>
            <person name="Kustka A.B."/>
            <person name="Dill B.D."/>
            <person name="Shah M."/>
            <person name="VerBerkmoes N.C."/>
            <person name="Kuo A."/>
            <person name="Terry A."/>
            <person name="Pangilinan J."/>
            <person name="Lindquist E.A."/>
            <person name="Lucas S."/>
            <person name="Paulsen I.T."/>
            <person name="Hattenrath-Lehmann T.K."/>
            <person name="Talmage S.C."/>
            <person name="Walker E.A."/>
            <person name="Koch F."/>
            <person name="Burson A.M."/>
            <person name="Marcoval M.A."/>
            <person name="Tang Y.Z."/>
            <person name="Lecleir G.R."/>
            <person name="Coyne K.J."/>
            <person name="Berg G.M."/>
            <person name="Bertrand E.M."/>
            <person name="Saito M.A."/>
            <person name="Gladyshev V.N."/>
            <person name="Grigoriev I.V."/>
        </authorList>
    </citation>
    <scope>NUCLEOTIDE SEQUENCE [LARGE SCALE GENOMIC DNA]</scope>
    <source>
        <strain evidence="8">CCMP 1984</strain>
    </source>
</reference>
<dbReference type="GO" id="GO:0005739">
    <property type="term" value="C:mitochondrion"/>
    <property type="evidence" value="ECO:0007669"/>
    <property type="project" value="TreeGrafter"/>
</dbReference>
<dbReference type="PANTHER" id="PTHR48069">
    <property type="entry name" value="DIHYDROFOLATE REDUCTASE"/>
    <property type="match status" value="1"/>
</dbReference>
<dbReference type="GO" id="GO:0046452">
    <property type="term" value="P:dihydrofolate metabolic process"/>
    <property type="evidence" value="ECO:0007669"/>
    <property type="project" value="TreeGrafter"/>
</dbReference>
<dbReference type="KEGG" id="aaf:AURANDRAFT_7393"/>
<gene>
    <name evidence="7" type="ORF">AURANDRAFT_7393</name>
</gene>
<dbReference type="CDD" id="cd00209">
    <property type="entry name" value="DHFR"/>
    <property type="match status" value="1"/>
</dbReference>
<sequence>LVVATTPSGGIGQDGTLPWVAQGVHLPGDMSYFKRATTETRDPSKRNAVVMGRRTWEGIPERFRPLAGRVNIVLTSDEAYALPAGVLSATSLDEGLALAEDAGVETAVIIGGARLFEETVVHPRTRVVHLTIVGRDYPAD</sequence>
<keyword evidence="3" id="KW-0554">One-carbon metabolism</keyword>
<dbReference type="GO" id="GO:0046655">
    <property type="term" value="P:folic acid metabolic process"/>
    <property type="evidence" value="ECO:0007669"/>
    <property type="project" value="TreeGrafter"/>
</dbReference>
<dbReference type="OMA" id="NANALPW"/>
<dbReference type="EC" id="1.5.1.3" evidence="2"/>
<dbReference type="SUPFAM" id="SSF53597">
    <property type="entry name" value="Dihydrofolate reductase-like"/>
    <property type="match status" value="1"/>
</dbReference>
<dbReference type="GO" id="GO:0006730">
    <property type="term" value="P:one-carbon metabolic process"/>
    <property type="evidence" value="ECO:0007669"/>
    <property type="project" value="UniProtKB-KW"/>
</dbReference>
<dbReference type="eggNOG" id="KOG1324">
    <property type="taxonomic scope" value="Eukaryota"/>
</dbReference>
<dbReference type="PROSITE" id="PS51330">
    <property type="entry name" value="DHFR_2"/>
    <property type="match status" value="1"/>
</dbReference>
<evidence type="ECO:0000256" key="5">
    <source>
        <dbReference type="ARBA" id="ARBA00023002"/>
    </source>
</evidence>
<keyword evidence="8" id="KW-1185">Reference proteome</keyword>
<keyword evidence="5" id="KW-0560">Oxidoreductase</keyword>
<evidence type="ECO:0000259" key="6">
    <source>
        <dbReference type="PROSITE" id="PS51330"/>
    </source>
</evidence>
<dbReference type="PRINTS" id="PR00070">
    <property type="entry name" value="DHFR"/>
</dbReference>
<dbReference type="AlphaFoldDB" id="F0YNN9"/>
<dbReference type="InterPro" id="IPR012259">
    <property type="entry name" value="DHFR"/>
</dbReference>
<dbReference type="Gene3D" id="3.40.430.10">
    <property type="entry name" value="Dihydrofolate Reductase, subunit A"/>
    <property type="match status" value="1"/>
</dbReference>
<name>F0YNN9_AURAN</name>
<dbReference type="Proteomes" id="UP000002729">
    <property type="component" value="Unassembled WGS sequence"/>
</dbReference>
<accession>F0YNN9</accession>
<dbReference type="PANTHER" id="PTHR48069:SF3">
    <property type="entry name" value="DIHYDROFOLATE REDUCTASE"/>
    <property type="match status" value="1"/>
</dbReference>
<keyword evidence="4" id="KW-0521">NADP</keyword>
<organism evidence="8">
    <name type="scientific">Aureococcus anophagefferens</name>
    <name type="common">Harmful bloom alga</name>
    <dbReference type="NCBI Taxonomy" id="44056"/>
    <lineage>
        <taxon>Eukaryota</taxon>
        <taxon>Sar</taxon>
        <taxon>Stramenopiles</taxon>
        <taxon>Ochrophyta</taxon>
        <taxon>Pelagophyceae</taxon>
        <taxon>Pelagomonadales</taxon>
        <taxon>Pelagomonadaceae</taxon>
        <taxon>Aureococcus</taxon>
    </lineage>
</organism>
<dbReference type="GO" id="GO:0046654">
    <property type="term" value="P:tetrahydrofolate biosynthetic process"/>
    <property type="evidence" value="ECO:0007669"/>
    <property type="project" value="InterPro"/>
</dbReference>
<dbReference type="GeneID" id="20228957"/>
<dbReference type="InterPro" id="IPR024072">
    <property type="entry name" value="DHFR-like_dom_sf"/>
</dbReference>
<dbReference type="InterPro" id="IPR001796">
    <property type="entry name" value="DHFR_dom"/>
</dbReference>
<feature type="non-terminal residue" evidence="7">
    <location>
        <position position="140"/>
    </location>
</feature>
<proteinExistence type="predicted"/>
<dbReference type="EMBL" id="GL833179">
    <property type="protein sequence ID" value="EGB03265.1"/>
    <property type="molecule type" value="Genomic_DNA"/>
</dbReference>
<feature type="non-terminal residue" evidence="7">
    <location>
        <position position="1"/>
    </location>
</feature>
<dbReference type="InParanoid" id="F0YNN9"/>